<dbReference type="InterPro" id="IPR049437">
    <property type="entry name" value="tRNA-synt_1c_C2"/>
</dbReference>
<feature type="binding site" evidence="9">
    <location>
        <begin position="275"/>
        <end position="277"/>
    </location>
    <ligand>
        <name>ATP</name>
        <dbReference type="ChEBI" id="CHEBI:30616"/>
    </ligand>
</feature>
<evidence type="ECO:0000313" key="15">
    <source>
        <dbReference type="Proteomes" id="UP000886752"/>
    </source>
</evidence>
<dbReference type="InterPro" id="IPR011035">
    <property type="entry name" value="Ribosomal_bL25/Gln-tRNA_synth"/>
</dbReference>
<evidence type="ECO:0000256" key="5">
    <source>
        <dbReference type="ARBA" id="ARBA00022840"/>
    </source>
</evidence>
<comment type="catalytic activity">
    <reaction evidence="8 9">
        <text>tRNA(Gln) + L-glutamine + ATP = L-glutaminyl-tRNA(Gln) + AMP + diphosphate</text>
        <dbReference type="Rhea" id="RHEA:20121"/>
        <dbReference type="Rhea" id="RHEA-COMP:9662"/>
        <dbReference type="Rhea" id="RHEA-COMP:9681"/>
        <dbReference type="ChEBI" id="CHEBI:30616"/>
        <dbReference type="ChEBI" id="CHEBI:33019"/>
        <dbReference type="ChEBI" id="CHEBI:58359"/>
        <dbReference type="ChEBI" id="CHEBI:78442"/>
        <dbReference type="ChEBI" id="CHEBI:78521"/>
        <dbReference type="ChEBI" id="CHEBI:456215"/>
        <dbReference type="EC" id="6.1.1.18"/>
    </reaction>
</comment>
<evidence type="ECO:0000256" key="4">
    <source>
        <dbReference type="ARBA" id="ARBA00022741"/>
    </source>
</evidence>
<protein>
    <recommendedName>
        <fullName evidence="9">Glutamine--tRNA ligase</fullName>
        <ecNumber evidence="9">6.1.1.18</ecNumber>
    </recommendedName>
    <alternativeName>
        <fullName evidence="9">Glutaminyl-tRNA synthetase</fullName>
        <shortName evidence="9">GlnRS</shortName>
    </alternativeName>
</protein>
<accession>A0A9D1TPS8</accession>
<keyword evidence="7 9" id="KW-0030">Aminoacyl-tRNA synthetase</keyword>
<feature type="binding site" evidence="9">
    <location>
        <position position="219"/>
    </location>
    <ligand>
        <name>L-glutamine</name>
        <dbReference type="ChEBI" id="CHEBI:58359"/>
    </ligand>
</feature>
<reference evidence="14" key="2">
    <citation type="submission" date="2021-04" db="EMBL/GenBank/DDBJ databases">
        <authorList>
            <person name="Gilroy R."/>
        </authorList>
    </citation>
    <scope>NUCLEOTIDE SEQUENCE</scope>
    <source>
        <strain evidence="14">ChiHecec2B26-446</strain>
    </source>
</reference>
<keyword evidence="3 9" id="KW-0436">Ligase</keyword>
<dbReference type="InterPro" id="IPR020056">
    <property type="entry name" value="Rbsml_bL25/Gln-tRNA_synth_N"/>
</dbReference>
<comment type="caution">
    <text evidence="14">The sequence shown here is derived from an EMBL/GenBank/DDBJ whole genome shotgun (WGS) entry which is preliminary data.</text>
</comment>
<dbReference type="InterPro" id="IPR000924">
    <property type="entry name" value="Glu/Gln-tRNA-synth"/>
</dbReference>
<evidence type="ECO:0000313" key="14">
    <source>
        <dbReference type="EMBL" id="HIW00993.1"/>
    </source>
</evidence>
<proteinExistence type="inferred from homology"/>
<dbReference type="HAMAP" id="MF_00126">
    <property type="entry name" value="Gln_tRNA_synth"/>
    <property type="match status" value="1"/>
</dbReference>
<comment type="similarity">
    <text evidence="1 9 10">Belongs to the class-I aminoacyl-tRNA synthetase family.</text>
</comment>
<evidence type="ECO:0000256" key="1">
    <source>
        <dbReference type="ARBA" id="ARBA00005594"/>
    </source>
</evidence>
<dbReference type="InterPro" id="IPR014729">
    <property type="entry name" value="Rossmann-like_a/b/a_fold"/>
</dbReference>
<dbReference type="InterPro" id="IPR022861">
    <property type="entry name" value="Gln_tRNA_ligase_bac"/>
</dbReference>
<evidence type="ECO:0000256" key="2">
    <source>
        <dbReference type="ARBA" id="ARBA00022490"/>
    </source>
</evidence>
<sequence length="569" mass="65574">MSEEVKNEAEARESTDFIRAKIIADNASQRFGGRVHTRFPPEPNGYLHLGHAKSICLNFGVAREFNGQCNLRFDDTNPTKEDVEYVDSIREDVRWLGGDWEDREFYASSYFDKLYAYAEELIRKGKAYVDDLTADEIREYRGTLTKPGVESPYRNRSVEENLDLFRRMKAGEFPDGSKVLRAKIDMAAPNVVMRDPTLYRIRHAHHHRTGDAWCIYPMYDFTHPLSDSIEGITHSLCTLEFVNNREFYDWLLDTLEVYHPEQTEFARLNLTHTILSKRKLIQLVQSGVVSGWDDPRMPTLCALRRRGVPPQAVREFCSRIGIARADSVVEYSLLEFCIREYLNAHTARWMAVIDPVKVVVDNYPEDGEDVFEMPLHPEDPSYGTRKVCFTREFYIERDDFRLEPPSKYYRMAIGKEVRLRYAFLVTCTDVELNEDGSVRLIHCTYDPASRGGMSPDGRKVKGTIHWVSAKYGVPAKARLYDHLFAMDDPNDVPEGKTFLDMVNPDSLKEVDIYLENALQSLPVGETVQFERVGYFCKDKDSTDTLSVFNRTATLRDSWAKIEKKSTAGK</sequence>
<evidence type="ECO:0000256" key="8">
    <source>
        <dbReference type="ARBA" id="ARBA00048270"/>
    </source>
</evidence>
<gene>
    <name evidence="9" type="primary">glnS</name>
    <name evidence="14" type="ORF">H9894_07380</name>
</gene>
<evidence type="ECO:0000256" key="9">
    <source>
        <dbReference type="HAMAP-Rule" id="MF_00126"/>
    </source>
</evidence>
<comment type="subcellular location">
    <subcellularLocation>
        <location evidence="9">Cytoplasm</location>
    </subcellularLocation>
</comment>
<dbReference type="NCBIfam" id="TIGR00440">
    <property type="entry name" value="glnS"/>
    <property type="match status" value="1"/>
</dbReference>
<organism evidence="14 15">
    <name type="scientific">Candidatus Desulfovibrio intestinipullorum</name>
    <dbReference type="NCBI Taxonomy" id="2838536"/>
    <lineage>
        <taxon>Bacteria</taxon>
        <taxon>Pseudomonadati</taxon>
        <taxon>Thermodesulfobacteriota</taxon>
        <taxon>Desulfovibrionia</taxon>
        <taxon>Desulfovibrionales</taxon>
        <taxon>Desulfovibrionaceae</taxon>
        <taxon>Desulfovibrio</taxon>
    </lineage>
</organism>
<dbReference type="GO" id="GO:0005524">
    <property type="term" value="F:ATP binding"/>
    <property type="evidence" value="ECO:0007669"/>
    <property type="project" value="UniProtKB-UniRule"/>
</dbReference>
<evidence type="ECO:0000259" key="11">
    <source>
        <dbReference type="Pfam" id="PF00749"/>
    </source>
</evidence>
<comment type="subunit">
    <text evidence="9">Monomer.</text>
</comment>
<dbReference type="FunFam" id="1.10.1160.10:FF:000001">
    <property type="entry name" value="Glutamine--tRNA ligase"/>
    <property type="match status" value="1"/>
</dbReference>
<dbReference type="Gene3D" id="2.40.240.10">
    <property type="entry name" value="Ribosomal Protein L25, Chain P"/>
    <property type="match status" value="2"/>
</dbReference>
<dbReference type="SUPFAM" id="SSF50715">
    <property type="entry name" value="Ribosomal protein L25-like"/>
    <property type="match status" value="1"/>
</dbReference>
<feature type="domain" description="Glutamyl/glutaminyl-tRNA synthetase class Ib anti-codon binding" evidence="12">
    <location>
        <begin position="347"/>
        <end position="446"/>
    </location>
</feature>
<dbReference type="NCBIfam" id="NF011291">
    <property type="entry name" value="PRK14703.1"/>
    <property type="match status" value="1"/>
</dbReference>
<evidence type="ECO:0000256" key="6">
    <source>
        <dbReference type="ARBA" id="ARBA00022917"/>
    </source>
</evidence>
<feature type="binding site" evidence="9">
    <location>
        <position position="238"/>
    </location>
    <ligand>
        <name>ATP</name>
        <dbReference type="ChEBI" id="CHEBI:30616"/>
    </ligand>
</feature>
<feature type="binding site" evidence="9">
    <location>
        <begin position="48"/>
        <end position="54"/>
    </location>
    <ligand>
        <name>ATP</name>
        <dbReference type="ChEBI" id="CHEBI:30616"/>
    </ligand>
</feature>
<keyword evidence="5 9" id="KW-0067">ATP-binding</keyword>
<dbReference type="GO" id="GO:0005829">
    <property type="term" value="C:cytosol"/>
    <property type="evidence" value="ECO:0007669"/>
    <property type="project" value="TreeGrafter"/>
</dbReference>
<dbReference type="EC" id="6.1.1.18" evidence="9"/>
<dbReference type="CDD" id="cd00807">
    <property type="entry name" value="GlnRS_core"/>
    <property type="match status" value="1"/>
</dbReference>
<dbReference type="FunFam" id="2.40.240.10:FF:000007">
    <property type="entry name" value="Glutamine--tRNA ligase"/>
    <property type="match status" value="1"/>
</dbReference>
<evidence type="ECO:0000259" key="13">
    <source>
        <dbReference type="Pfam" id="PF20974"/>
    </source>
</evidence>
<feature type="binding site" evidence="9">
    <location>
        <begin position="42"/>
        <end position="44"/>
    </location>
    <ligand>
        <name>ATP</name>
        <dbReference type="ChEBI" id="CHEBI:30616"/>
    </ligand>
</feature>
<feature type="binding site" evidence="9">
    <location>
        <begin position="267"/>
        <end position="268"/>
    </location>
    <ligand>
        <name>ATP</name>
        <dbReference type="ChEBI" id="CHEBI:30616"/>
    </ligand>
</feature>
<dbReference type="InterPro" id="IPR001412">
    <property type="entry name" value="aa-tRNA-synth_I_CS"/>
</dbReference>
<evidence type="ECO:0000259" key="12">
    <source>
        <dbReference type="Pfam" id="PF03950"/>
    </source>
</evidence>
<evidence type="ECO:0000256" key="7">
    <source>
        <dbReference type="ARBA" id="ARBA00023146"/>
    </source>
</evidence>
<dbReference type="PROSITE" id="PS00178">
    <property type="entry name" value="AA_TRNA_LIGASE_I"/>
    <property type="match status" value="1"/>
</dbReference>
<dbReference type="InterPro" id="IPR020058">
    <property type="entry name" value="Glu/Gln-tRNA-synth_Ib_cat-dom"/>
</dbReference>
<keyword evidence="6 9" id="KW-0648">Protein biosynthesis</keyword>
<dbReference type="InterPro" id="IPR050132">
    <property type="entry name" value="Gln/Glu-tRNA_Ligase"/>
</dbReference>
<dbReference type="EMBL" id="DXHV01000070">
    <property type="protein sequence ID" value="HIW00993.1"/>
    <property type="molecule type" value="Genomic_DNA"/>
</dbReference>
<keyword evidence="2 9" id="KW-0963">Cytoplasm</keyword>
<keyword evidence="4 9" id="KW-0547">Nucleotide-binding</keyword>
<dbReference type="Gene3D" id="3.40.50.620">
    <property type="entry name" value="HUPs"/>
    <property type="match status" value="1"/>
</dbReference>
<dbReference type="GO" id="GO:0006425">
    <property type="term" value="P:glutaminyl-tRNA aminoacylation"/>
    <property type="evidence" value="ECO:0007669"/>
    <property type="project" value="UniProtKB-UniRule"/>
</dbReference>
<dbReference type="SUPFAM" id="SSF52374">
    <property type="entry name" value="Nucleotidylyl transferase"/>
    <property type="match status" value="1"/>
</dbReference>
<evidence type="ECO:0000256" key="10">
    <source>
        <dbReference type="RuleBase" id="RU363037"/>
    </source>
</evidence>
<dbReference type="Pfam" id="PF03950">
    <property type="entry name" value="tRNA-synt_1c_C"/>
    <property type="match status" value="1"/>
</dbReference>
<evidence type="ECO:0000256" key="3">
    <source>
        <dbReference type="ARBA" id="ARBA00022598"/>
    </source>
</evidence>
<dbReference type="FunFam" id="3.90.800.10:FF:000001">
    <property type="entry name" value="Glutamine--tRNA ligase"/>
    <property type="match status" value="1"/>
</dbReference>
<comment type="caution">
    <text evidence="9">Lacks conserved residue(s) required for the propagation of feature annotation.</text>
</comment>
<dbReference type="AlphaFoldDB" id="A0A9D1TPS8"/>
<dbReference type="InterPro" id="IPR020059">
    <property type="entry name" value="Glu/Gln-tRNA-synth_Ib_codon-bd"/>
</dbReference>
<name>A0A9D1TPS8_9BACT</name>
<feature type="domain" description="Glutamyl/glutaminyl-tRNA synthetase class Ib catalytic" evidence="11">
    <location>
        <begin position="35"/>
        <end position="343"/>
    </location>
</feature>
<feature type="binding site" evidence="9">
    <location>
        <position position="74"/>
    </location>
    <ligand>
        <name>L-glutamine</name>
        <dbReference type="ChEBI" id="CHEBI:58359"/>
    </ligand>
</feature>
<dbReference type="Proteomes" id="UP000886752">
    <property type="component" value="Unassembled WGS sequence"/>
</dbReference>
<dbReference type="GO" id="GO:0004819">
    <property type="term" value="F:glutamine-tRNA ligase activity"/>
    <property type="evidence" value="ECO:0007669"/>
    <property type="project" value="UniProtKB-UniRule"/>
</dbReference>
<dbReference type="FunFam" id="3.40.50.620:FF:000037">
    <property type="entry name" value="Glutamine--tRNA ligase cytoplasmic"/>
    <property type="match status" value="1"/>
</dbReference>
<dbReference type="Pfam" id="PF20974">
    <property type="entry name" value="tRNA-synt_1c_C2"/>
    <property type="match status" value="1"/>
</dbReference>
<reference evidence="14" key="1">
    <citation type="journal article" date="2021" name="PeerJ">
        <title>Extensive microbial diversity within the chicken gut microbiome revealed by metagenomics and culture.</title>
        <authorList>
            <person name="Gilroy R."/>
            <person name="Ravi A."/>
            <person name="Getino M."/>
            <person name="Pursley I."/>
            <person name="Horton D.L."/>
            <person name="Alikhan N.F."/>
            <person name="Baker D."/>
            <person name="Gharbi K."/>
            <person name="Hall N."/>
            <person name="Watson M."/>
            <person name="Adriaenssens E.M."/>
            <person name="Foster-Nyarko E."/>
            <person name="Jarju S."/>
            <person name="Secka A."/>
            <person name="Antonio M."/>
            <person name="Oren A."/>
            <person name="Chaudhuri R.R."/>
            <person name="La Ragione R."/>
            <person name="Hildebrand F."/>
            <person name="Pallen M.J."/>
        </authorList>
    </citation>
    <scope>NUCLEOTIDE SEQUENCE</scope>
    <source>
        <strain evidence="14">ChiHecec2B26-446</strain>
    </source>
</reference>
<feature type="short sequence motif" description="'KMSKS' region" evidence="9">
    <location>
        <begin position="274"/>
        <end position="278"/>
    </location>
</feature>
<dbReference type="InterPro" id="IPR004514">
    <property type="entry name" value="Gln-tRNA-synth"/>
</dbReference>
<feature type="domain" description="tRNA synthetases class I (E and Q) anti-codon binding" evidence="13">
    <location>
        <begin position="463"/>
        <end position="538"/>
    </location>
</feature>
<dbReference type="PRINTS" id="PR00987">
    <property type="entry name" value="TRNASYNTHGLU"/>
</dbReference>
<dbReference type="PANTHER" id="PTHR43097">
    <property type="entry name" value="GLUTAMINE-TRNA LIGASE"/>
    <property type="match status" value="1"/>
</dbReference>
<feature type="short sequence motif" description="'HIGH' region" evidence="9">
    <location>
        <begin position="41"/>
        <end position="51"/>
    </location>
</feature>
<dbReference type="PANTHER" id="PTHR43097:SF5">
    <property type="entry name" value="GLUTAMATE--TRNA LIGASE"/>
    <property type="match status" value="1"/>
</dbReference>
<dbReference type="GO" id="GO:0006424">
    <property type="term" value="P:glutamyl-tRNA aminoacylation"/>
    <property type="evidence" value="ECO:0007669"/>
    <property type="project" value="UniProtKB-UniRule"/>
</dbReference>
<dbReference type="Pfam" id="PF00749">
    <property type="entry name" value="tRNA-synt_1c"/>
    <property type="match status" value="1"/>
</dbReference>